<evidence type="ECO:0000256" key="2">
    <source>
        <dbReference type="ARBA" id="ARBA00004926"/>
    </source>
</evidence>
<evidence type="ECO:0000256" key="9">
    <source>
        <dbReference type="ARBA" id="ARBA00023152"/>
    </source>
</evidence>
<dbReference type="Proteomes" id="UP000241229">
    <property type="component" value="Unassembled WGS sequence"/>
</dbReference>
<dbReference type="GO" id="GO:0006096">
    <property type="term" value="P:glycolytic process"/>
    <property type="evidence" value="ECO:0007669"/>
    <property type="project" value="UniProtKB-UniRule"/>
</dbReference>
<evidence type="ECO:0000313" key="15">
    <source>
        <dbReference type="EMBL" id="PSJ61719.1"/>
    </source>
</evidence>
<gene>
    <name evidence="12" type="primary">pgiA</name>
    <name evidence="15" type="ORF">C7I84_08930</name>
</gene>
<dbReference type="SUPFAM" id="SSF51182">
    <property type="entry name" value="RmlC-like cupins"/>
    <property type="match status" value="1"/>
</dbReference>
<comment type="similarity">
    <text evidence="3 12 13">Belongs to the archaeal-type GPI family.</text>
</comment>
<dbReference type="GO" id="GO:0004347">
    <property type="term" value="F:glucose-6-phosphate isomerase activity"/>
    <property type="evidence" value="ECO:0007669"/>
    <property type="project" value="UniProtKB-UniRule"/>
</dbReference>
<dbReference type="UniPathway" id="UPA00109">
    <property type="reaction ID" value="UER00181"/>
</dbReference>
<dbReference type="RefSeq" id="WP_106771827.1">
    <property type="nucleotide sequence ID" value="NZ_PXYK01000007.1"/>
</dbReference>
<evidence type="ECO:0000313" key="16">
    <source>
        <dbReference type="Proteomes" id="UP000241229"/>
    </source>
</evidence>
<evidence type="ECO:0000256" key="10">
    <source>
        <dbReference type="ARBA" id="ARBA00023235"/>
    </source>
</evidence>
<comment type="pathway">
    <text evidence="2 12">Carbohydrate degradation; glycolysis; D-glyceraldehyde 3-phosphate and glycerone phosphate from D-glucose: step 2/4.</text>
</comment>
<evidence type="ECO:0000256" key="13">
    <source>
        <dbReference type="PIRNR" id="PIRNR019325"/>
    </source>
</evidence>
<reference evidence="15 16" key="1">
    <citation type="submission" date="2018-03" db="EMBL/GenBank/DDBJ databases">
        <title>The draft genome of Mesorhizobium sp. 6GN-30.</title>
        <authorList>
            <person name="Liu L."/>
            <person name="Li L."/>
            <person name="Wang T."/>
            <person name="Zhang X."/>
            <person name="Liang L."/>
        </authorList>
    </citation>
    <scope>NUCLEOTIDE SEQUENCE [LARGE SCALE GENOMIC DNA]</scope>
    <source>
        <strain evidence="15 16">6GN30</strain>
    </source>
</reference>
<dbReference type="HAMAP" id="MF_01410">
    <property type="entry name" value="G6P_isomerase_arch"/>
    <property type="match status" value="1"/>
</dbReference>
<evidence type="ECO:0000256" key="5">
    <source>
        <dbReference type="ARBA" id="ARBA00022432"/>
    </source>
</evidence>
<dbReference type="PIRSF" id="PIRSF019325">
    <property type="entry name" value="Glucose-6-phosphate_isomerase"/>
    <property type="match status" value="1"/>
</dbReference>
<protein>
    <recommendedName>
        <fullName evidence="12">Glucose-6-phosphate isomerase</fullName>
        <shortName evidence="12">GPI</shortName>
        <ecNumber evidence="12">5.3.1.9</ecNumber>
    </recommendedName>
    <alternativeName>
        <fullName evidence="12">Phosphoglucose isomerase</fullName>
        <shortName evidence="12">PGI</shortName>
    </alternativeName>
    <alternativeName>
        <fullName evidence="12">Phosphohexose isomerase</fullName>
        <shortName evidence="12">PHI</shortName>
    </alternativeName>
</protein>
<dbReference type="InterPro" id="IPR016758">
    <property type="entry name" value="G6P_isomerase_archaea/bacteria"/>
</dbReference>
<evidence type="ECO:0000256" key="8">
    <source>
        <dbReference type="ARBA" id="ARBA00023004"/>
    </source>
</evidence>
<evidence type="ECO:0000256" key="1">
    <source>
        <dbReference type="ARBA" id="ARBA00004496"/>
    </source>
</evidence>
<keyword evidence="16" id="KW-1185">Reference proteome</keyword>
<feature type="binding site" evidence="12">
    <location>
        <position position="140"/>
    </location>
    <ligand>
        <name>Fe cation</name>
        <dbReference type="ChEBI" id="CHEBI:24875"/>
    </ligand>
</feature>
<dbReference type="EMBL" id="PXYK01000007">
    <property type="protein sequence ID" value="PSJ61719.1"/>
    <property type="molecule type" value="Genomic_DNA"/>
</dbReference>
<evidence type="ECO:0000259" key="14">
    <source>
        <dbReference type="Pfam" id="PF06560"/>
    </source>
</evidence>
<dbReference type="OrthoDB" id="5592106at2"/>
<dbReference type="CDD" id="cd02218">
    <property type="entry name" value="cupin_PGI"/>
    <property type="match status" value="1"/>
</dbReference>
<keyword evidence="10 12" id="KW-0413">Isomerase</keyword>
<evidence type="ECO:0000256" key="11">
    <source>
        <dbReference type="ARBA" id="ARBA00029321"/>
    </source>
</evidence>
<feature type="domain" description="Glucose-6-phosphate isomerase prokaryote" evidence="14">
    <location>
        <begin position="28"/>
        <end position="194"/>
    </location>
</feature>
<dbReference type="GO" id="GO:0005737">
    <property type="term" value="C:cytoplasm"/>
    <property type="evidence" value="ECO:0007669"/>
    <property type="project" value="UniProtKB-SubCell"/>
</dbReference>
<feature type="binding site" evidence="12">
    <location>
        <position position="92"/>
    </location>
    <ligand>
        <name>Fe cation</name>
        <dbReference type="ChEBI" id="CHEBI:24875"/>
    </ligand>
</feature>
<feature type="binding site" evidence="12">
    <location>
        <position position="94"/>
    </location>
    <ligand>
        <name>Fe cation</name>
        <dbReference type="ChEBI" id="CHEBI:24875"/>
    </ligand>
</feature>
<evidence type="ECO:0000256" key="4">
    <source>
        <dbReference type="ARBA" id="ARBA00011738"/>
    </source>
</evidence>
<feature type="binding site" evidence="12">
    <location>
        <position position="101"/>
    </location>
    <ligand>
        <name>Fe cation</name>
        <dbReference type="ChEBI" id="CHEBI:24875"/>
    </ligand>
</feature>
<evidence type="ECO:0000256" key="3">
    <source>
        <dbReference type="ARBA" id="ARBA00006542"/>
    </source>
</evidence>
<comment type="caution">
    <text evidence="15">The sequence shown here is derived from an EMBL/GenBank/DDBJ whole genome shotgun (WGS) entry which is preliminary data.</text>
</comment>
<dbReference type="GO" id="GO:0005506">
    <property type="term" value="F:iron ion binding"/>
    <property type="evidence" value="ECO:0007669"/>
    <property type="project" value="UniProtKB-UniRule"/>
</dbReference>
<accession>A0A2P7SGU7</accession>
<dbReference type="InterPro" id="IPR014710">
    <property type="entry name" value="RmlC-like_jellyroll"/>
</dbReference>
<dbReference type="AlphaFoldDB" id="A0A2P7SGU7"/>
<keyword evidence="9 12" id="KW-0324">Glycolysis</keyword>
<dbReference type="InterPro" id="IPR011051">
    <property type="entry name" value="RmlC_Cupin_sf"/>
</dbReference>
<comment type="subunit">
    <text evidence="4 12 13">Homodimer.</text>
</comment>
<sequence>MTTYFEPVGCAIDLATGAMSNPTGQYKKHFRDLDGLYGDAAAFEAMRAEWNDRVVYDVSEFRPRETAGDLIFGVTRMSPGKVGDEFFVTRGHIHRNADRPEIYYGQKGRGLMLLESPAGEVRVVPVEPMTVCYVPPFWIHRSVNVGSEDLVMLFCYPADSGQDYEIIACSGGMRARIVDDGAGGWKEVENPDWRPRDAATIAALHQAKPVEVSI</sequence>
<proteinExistence type="inferred from homology"/>
<keyword evidence="5 12" id="KW-0312">Gluconeogenesis</keyword>
<keyword evidence="6 12" id="KW-0963">Cytoplasm</keyword>
<evidence type="ECO:0000256" key="6">
    <source>
        <dbReference type="ARBA" id="ARBA00022490"/>
    </source>
</evidence>
<dbReference type="InterPro" id="IPR010551">
    <property type="entry name" value="G6P_isomerase_prok"/>
</dbReference>
<dbReference type="Pfam" id="PF06560">
    <property type="entry name" value="GPI"/>
    <property type="match status" value="1"/>
</dbReference>
<keyword evidence="8 12" id="KW-0408">Iron</keyword>
<name>A0A2P7SGU7_9HYPH</name>
<comment type="catalytic activity">
    <reaction evidence="11 12 13">
        <text>alpha-D-glucose 6-phosphate = beta-D-fructose 6-phosphate</text>
        <dbReference type="Rhea" id="RHEA:11816"/>
        <dbReference type="ChEBI" id="CHEBI:57634"/>
        <dbReference type="ChEBI" id="CHEBI:58225"/>
        <dbReference type="EC" id="5.3.1.9"/>
    </reaction>
</comment>
<evidence type="ECO:0000256" key="7">
    <source>
        <dbReference type="ARBA" id="ARBA00022723"/>
    </source>
</evidence>
<dbReference type="EC" id="5.3.1.9" evidence="12"/>
<organism evidence="15 16">
    <name type="scientific">Kumtagia ephedrae</name>
    <dbReference type="NCBI Taxonomy" id="2116701"/>
    <lineage>
        <taxon>Bacteria</taxon>
        <taxon>Pseudomonadati</taxon>
        <taxon>Pseudomonadota</taxon>
        <taxon>Alphaproteobacteria</taxon>
        <taxon>Hyphomicrobiales</taxon>
        <taxon>Phyllobacteriaceae</taxon>
        <taxon>Kumtagia</taxon>
    </lineage>
</organism>
<dbReference type="Gene3D" id="2.60.120.10">
    <property type="entry name" value="Jelly Rolls"/>
    <property type="match status" value="1"/>
</dbReference>
<dbReference type="GO" id="GO:0006094">
    <property type="term" value="P:gluconeogenesis"/>
    <property type="evidence" value="ECO:0007669"/>
    <property type="project" value="UniProtKB-UniRule"/>
</dbReference>
<comment type="subcellular location">
    <subcellularLocation>
        <location evidence="1 12 13">Cytoplasm</location>
    </subcellularLocation>
</comment>
<keyword evidence="7 12" id="KW-0479">Metal-binding</keyword>
<evidence type="ECO:0000256" key="12">
    <source>
        <dbReference type="HAMAP-Rule" id="MF_01410"/>
    </source>
</evidence>